<dbReference type="AlphaFoldDB" id="A0A645EKG9"/>
<sequence length="114" mass="13086">MVLMQAYKIMPETERGALKAELLKRIEADLQQSLAEQKHKLAAAEVELDQLRKDIAQREKNAAGLAEKELDRLLRLPPPYQRRREGVRNRQNPEEQSERLERPAGPAEAPPPEE</sequence>
<reference evidence="2" key="1">
    <citation type="submission" date="2019-08" db="EMBL/GenBank/DDBJ databases">
        <authorList>
            <person name="Kucharzyk K."/>
            <person name="Murdoch R.W."/>
            <person name="Higgins S."/>
            <person name="Loffler F."/>
        </authorList>
    </citation>
    <scope>NUCLEOTIDE SEQUENCE</scope>
</reference>
<gene>
    <name evidence="2" type="ORF">SDC9_149022</name>
</gene>
<evidence type="ECO:0000313" key="2">
    <source>
        <dbReference type="EMBL" id="MPN01810.1"/>
    </source>
</evidence>
<name>A0A645EKG9_9ZZZZ</name>
<evidence type="ECO:0000256" key="1">
    <source>
        <dbReference type="SAM" id="MobiDB-lite"/>
    </source>
</evidence>
<dbReference type="EMBL" id="VSSQ01047793">
    <property type="protein sequence ID" value="MPN01810.1"/>
    <property type="molecule type" value="Genomic_DNA"/>
</dbReference>
<feature type="region of interest" description="Disordered" evidence="1">
    <location>
        <begin position="69"/>
        <end position="114"/>
    </location>
</feature>
<organism evidence="2">
    <name type="scientific">bioreactor metagenome</name>
    <dbReference type="NCBI Taxonomy" id="1076179"/>
    <lineage>
        <taxon>unclassified sequences</taxon>
        <taxon>metagenomes</taxon>
        <taxon>ecological metagenomes</taxon>
    </lineage>
</organism>
<feature type="compositionally biased region" description="Basic and acidic residues" evidence="1">
    <location>
        <begin position="82"/>
        <end position="102"/>
    </location>
</feature>
<accession>A0A645EKG9</accession>
<proteinExistence type="predicted"/>
<protein>
    <submittedName>
        <fullName evidence="2">Uncharacterized protein</fullName>
    </submittedName>
</protein>
<comment type="caution">
    <text evidence="2">The sequence shown here is derived from an EMBL/GenBank/DDBJ whole genome shotgun (WGS) entry which is preliminary data.</text>
</comment>